<dbReference type="PANTHER" id="PTHR10429:SF0">
    <property type="entry name" value="DNA-3-METHYLADENINE GLYCOSYLASE"/>
    <property type="match status" value="1"/>
</dbReference>
<keyword evidence="4 5" id="KW-0234">DNA repair</keyword>
<evidence type="ECO:0000256" key="5">
    <source>
        <dbReference type="HAMAP-Rule" id="MF_00527"/>
    </source>
</evidence>
<evidence type="ECO:0000313" key="6">
    <source>
        <dbReference type="EMBL" id="MFC1407066.1"/>
    </source>
</evidence>
<dbReference type="SUPFAM" id="SSF50486">
    <property type="entry name" value="FMT C-terminal domain-like"/>
    <property type="match status" value="1"/>
</dbReference>
<dbReference type="Pfam" id="PF02245">
    <property type="entry name" value="Pur_DNA_glyco"/>
    <property type="match status" value="1"/>
</dbReference>
<dbReference type="HAMAP" id="MF_00527">
    <property type="entry name" value="3MGH"/>
    <property type="match status" value="1"/>
</dbReference>
<keyword evidence="6" id="KW-0326">Glycosidase</keyword>
<keyword evidence="3 5" id="KW-0378">Hydrolase</keyword>
<comment type="caution">
    <text evidence="6">The sequence shown here is derived from an EMBL/GenBank/DDBJ whole genome shotgun (WGS) entry which is preliminary data.</text>
</comment>
<dbReference type="EC" id="3.2.2.-" evidence="5"/>
<dbReference type="RefSeq" id="WP_030266678.1">
    <property type="nucleotide sequence ID" value="NZ_JBHEZZ010000038.1"/>
</dbReference>
<keyword evidence="7" id="KW-1185">Reference proteome</keyword>
<dbReference type="InterPro" id="IPR003180">
    <property type="entry name" value="MPG"/>
</dbReference>
<gene>
    <name evidence="6" type="ORF">ACEZDJ_37860</name>
</gene>
<comment type="similarity">
    <text evidence="1 5">Belongs to the DNA glycosylase MPG family.</text>
</comment>
<dbReference type="NCBIfam" id="NF002003">
    <property type="entry name" value="PRK00802.1-3"/>
    <property type="match status" value="1"/>
</dbReference>
<name>A0ABV6V034_9ACTN</name>
<evidence type="ECO:0000256" key="1">
    <source>
        <dbReference type="ARBA" id="ARBA00009232"/>
    </source>
</evidence>
<evidence type="ECO:0000256" key="2">
    <source>
        <dbReference type="ARBA" id="ARBA00022763"/>
    </source>
</evidence>
<dbReference type="NCBIfam" id="TIGR00567">
    <property type="entry name" value="3mg"/>
    <property type="match status" value="1"/>
</dbReference>
<dbReference type="EMBL" id="JBHEZZ010000038">
    <property type="protein sequence ID" value="MFC1407066.1"/>
    <property type="molecule type" value="Genomic_DNA"/>
</dbReference>
<organism evidence="6 7">
    <name type="scientific">Streptacidiphilus cavernicola</name>
    <dbReference type="NCBI Taxonomy" id="3342716"/>
    <lineage>
        <taxon>Bacteria</taxon>
        <taxon>Bacillati</taxon>
        <taxon>Actinomycetota</taxon>
        <taxon>Actinomycetes</taxon>
        <taxon>Kitasatosporales</taxon>
        <taxon>Streptomycetaceae</taxon>
        <taxon>Streptacidiphilus</taxon>
    </lineage>
</organism>
<dbReference type="InterPro" id="IPR011034">
    <property type="entry name" value="Formyl_transferase-like_C_sf"/>
</dbReference>
<reference evidence="6 7" key="1">
    <citation type="submission" date="2024-09" db="EMBL/GenBank/DDBJ databases">
        <authorList>
            <person name="Lee S.D."/>
        </authorList>
    </citation>
    <scope>NUCLEOTIDE SEQUENCE [LARGE SCALE GENOMIC DNA]</scope>
    <source>
        <strain evidence="6 7">N1-5</strain>
    </source>
</reference>
<dbReference type="GO" id="GO:0016798">
    <property type="term" value="F:hydrolase activity, acting on glycosyl bonds"/>
    <property type="evidence" value="ECO:0007669"/>
    <property type="project" value="UniProtKB-KW"/>
</dbReference>
<dbReference type="Proteomes" id="UP001592528">
    <property type="component" value="Unassembled WGS sequence"/>
</dbReference>
<keyword evidence="2 5" id="KW-0227">DNA damage</keyword>
<proteinExistence type="inferred from homology"/>
<dbReference type="Gene3D" id="3.10.300.10">
    <property type="entry name" value="Methylpurine-DNA glycosylase (MPG)"/>
    <property type="match status" value="1"/>
</dbReference>
<sequence>MPRPAPAALGRAFFDRPAELVAPDLLGRTLVSDLPEGAVELRITEVEAYSGSADPAAHSYRGMTARNAVMFGEPGHVYVYFTYGMHFCANLVTGPGTTASGVLLRAGEIRSGEELARRRRPSSRSAVDLARGPARLASALGFDRAVNGVDACSPGTPVRILPGSPPEAAAVSAGPRTGVSSAADIPWRFWIADDPTVSPYRRHVPKKRRTPAG</sequence>
<dbReference type="CDD" id="cd00540">
    <property type="entry name" value="AAG"/>
    <property type="match status" value="1"/>
</dbReference>
<protein>
    <recommendedName>
        <fullName evidence="5">Putative 3-methyladenine DNA glycosylase</fullName>
        <ecNumber evidence="5">3.2.2.-</ecNumber>
    </recommendedName>
</protein>
<dbReference type="InterPro" id="IPR036995">
    <property type="entry name" value="MPG_sf"/>
</dbReference>
<evidence type="ECO:0000313" key="7">
    <source>
        <dbReference type="Proteomes" id="UP001592528"/>
    </source>
</evidence>
<evidence type="ECO:0000256" key="4">
    <source>
        <dbReference type="ARBA" id="ARBA00023204"/>
    </source>
</evidence>
<dbReference type="PANTHER" id="PTHR10429">
    <property type="entry name" value="DNA-3-METHYLADENINE GLYCOSYLASE"/>
    <property type="match status" value="1"/>
</dbReference>
<evidence type="ECO:0000256" key="3">
    <source>
        <dbReference type="ARBA" id="ARBA00022801"/>
    </source>
</evidence>
<accession>A0ABV6V034</accession>